<name>A0A8H4QN81_9AGAR</name>
<gene>
    <name evidence="2" type="ORF">D9613_007366</name>
</gene>
<feature type="transmembrane region" description="Helical" evidence="1">
    <location>
        <begin position="100"/>
        <end position="119"/>
    </location>
</feature>
<keyword evidence="1" id="KW-1133">Transmembrane helix</keyword>
<accession>A0A8H4QN81</accession>
<feature type="transmembrane region" description="Helical" evidence="1">
    <location>
        <begin position="33"/>
        <end position="56"/>
    </location>
</feature>
<comment type="caution">
    <text evidence="2">The sequence shown here is derived from an EMBL/GenBank/DDBJ whole genome shotgun (WGS) entry which is preliminary data.</text>
</comment>
<feature type="transmembrane region" description="Helical" evidence="1">
    <location>
        <begin position="155"/>
        <end position="177"/>
    </location>
</feature>
<dbReference type="EMBL" id="JAACJL010000045">
    <property type="protein sequence ID" value="KAF4614179.1"/>
    <property type="molecule type" value="Genomic_DNA"/>
</dbReference>
<keyword evidence="1" id="KW-0472">Membrane</keyword>
<proteinExistence type="predicted"/>
<protein>
    <submittedName>
        <fullName evidence="2">Uncharacterized protein</fullName>
    </submittedName>
</protein>
<feature type="transmembrane region" description="Helical" evidence="1">
    <location>
        <begin position="229"/>
        <end position="250"/>
    </location>
</feature>
<evidence type="ECO:0000313" key="3">
    <source>
        <dbReference type="Proteomes" id="UP000521872"/>
    </source>
</evidence>
<dbReference type="AlphaFoldDB" id="A0A8H4QN81"/>
<dbReference type="Proteomes" id="UP000521872">
    <property type="component" value="Unassembled WGS sequence"/>
</dbReference>
<reference evidence="2 3" key="1">
    <citation type="submission" date="2019-12" db="EMBL/GenBank/DDBJ databases">
        <authorList>
            <person name="Floudas D."/>
            <person name="Bentzer J."/>
            <person name="Ahren D."/>
            <person name="Johansson T."/>
            <person name="Persson P."/>
            <person name="Tunlid A."/>
        </authorList>
    </citation>
    <scope>NUCLEOTIDE SEQUENCE [LARGE SCALE GENOMIC DNA]</scope>
    <source>
        <strain evidence="2 3">CBS 102.39</strain>
    </source>
</reference>
<feature type="transmembrane region" description="Helical" evidence="1">
    <location>
        <begin position="314"/>
        <end position="336"/>
    </location>
</feature>
<organism evidence="2 3">
    <name type="scientific">Agrocybe pediades</name>
    <dbReference type="NCBI Taxonomy" id="84607"/>
    <lineage>
        <taxon>Eukaryota</taxon>
        <taxon>Fungi</taxon>
        <taxon>Dikarya</taxon>
        <taxon>Basidiomycota</taxon>
        <taxon>Agaricomycotina</taxon>
        <taxon>Agaricomycetes</taxon>
        <taxon>Agaricomycetidae</taxon>
        <taxon>Agaricales</taxon>
        <taxon>Agaricineae</taxon>
        <taxon>Strophariaceae</taxon>
        <taxon>Agrocybe</taxon>
    </lineage>
</organism>
<evidence type="ECO:0000256" key="1">
    <source>
        <dbReference type="SAM" id="Phobius"/>
    </source>
</evidence>
<keyword evidence="3" id="KW-1185">Reference proteome</keyword>
<feature type="transmembrane region" description="Helical" evidence="1">
    <location>
        <begin position="271"/>
        <end position="294"/>
    </location>
</feature>
<feature type="transmembrane region" description="Helical" evidence="1">
    <location>
        <begin position="68"/>
        <end position="88"/>
    </location>
</feature>
<feature type="transmembrane region" description="Helical" evidence="1">
    <location>
        <begin position="189"/>
        <end position="209"/>
    </location>
</feature>
<keyword evidence="1" id="KW-0812">Transmembrane</keyword>
<evidence type="ECO:0000313" key="2">
    <source>
        <dbReference type="EMBL" id="KAF4614179.1"/>
    </source>
</evidence>
<sequence>MIQMKQDKIRKSSLPHLFTMSAAIPPDAILSEVLYSISVILHSALMSQFLLGLLFTTPNQSVFQVQRLSVDSLLGIYTGILIVTLLMYLHKENRTATNQIVIVASTTALYALTAITFAVKWSNINVVSFGAAPGYTDQDSTSTWVDERGPQEQKILLYITQYFVFIVADSVLVWRCFCACGQSFLRSILPISLLIAETVLIITLIVLRSSLRFMDITTIFLDIREKSEAVLGNVVPISVAITSLAATFTICRQIYAHTKPKSRLRRRYRTVTDALIQSSGLYSIVVLVQAALGLAEILELHNGRSFDQLIPVEYALTFLKNLSILVAGIAPTLMVARLAAPSSHEDTEVSSISFPPDIITHPAFHSDLPEVNISNIGDV</sequence>